<dbReference type="InterPro" id="IPR029052">
    <property type="entry name" value="Metallo-depent_PP-like"/>
</dbReference>
<dbReference type="Proteomes" id="UP000463883">
    <property type="component" value="Chromosome"/>
</dbReference>
<accession>A0A6P1MHG8</accession>
<sequence length="258" mass="29003">MVIMKFGLNESLTVSYYKVESNKIQNTIRIAFITDLHSCYYGEGQEDLLNCIYEQNPDVVLLGGDIVDDRLPSKNAAITLKALAEKYICYYVSGNHEYRSGKIDEIKKMISGYGVVILEGQRDTVNIKQQLINICGVDDADVGKSSFFQQIVNTEKQADSALFTIFMAHRPEYIKTYLQYDFDLILAGHAHGGQWRIPGVVNGLLAPNQGFFPKYAGGEYEFGDKTFIVSRGLARESTRIPRFFNPPEVVIVDISSIN</sequence>
<evidence type="ECO:0000256" key="1">
    <source>
        <dbReference type="ARBA" id="ARBA00022723"/>
    </source>
</evidence>
<gene>
    <name evidence="4" type="ORF">Ami3637_14945</name>
</gene>
<protein>
    <submittedName>
        <fullName evidence="4">Metallophosphoesterase</fullName>
    </submittedName>
</protein>
<keyword evidence="2" id="KW-0378">Hydrolase</keyword>
<organism evidence="4 5">
    <name type="scientific">Aminipila terrae</name>
    <dbReference type="NCBI Taxonomy" id="2697030"/>
    <lineage>
        <taxon>Bacteria</taxon>
        <taxon>Bacillati</taxon>
        <taxon>Bacillota</taxon>
        <taxon>Clostridia</taxon>
        <taxon>Peptostreptococcales</taxon>
        <taxon>Anaerovoracaceae</taxon>
        <taxon>Aminipila</taxon>
    </lineage>
</organism>
<feature type="domain" description="Calcineurin-like phosphoesterase" evidence="3">
    <location>
        <begin position="28"/>
        <end position="192"/>
    </location>
</feature>
<evidence type="ECO:0000259" key="3">
    <source>
        <dbReference type="Pfam" id="PF00149"/>
    </source>
</evidence>
<dbReference type="GO" id="GO:0008758">
    <property type="term" value="F:UDP-2,3-diacylglucosamine hydrolase activity"/>
    <property type="evidence" value="ECO:0007669"/>
    <property type="project" value="TreeGrafter"/>
</dbReference>
<dbReference type="GO" id="GO:0016020">
    <property type="term" value="C:membrane"/>
    <property type="evidence" value="ECO:0007669"/>
    <property type="project" value="GOC"/>
</dbReference>
<dbReference type="Gene3D" id="3.60.21.10">
    <property type="match status" value="1"/>
</dbReference>
<evidence type="ECO:0000256" key="2">
    <source>
        <dbReference type="ARBA" id="ARBA00022801"/>
    </source>
</evidence>
<name>A0A6P1MHG8_9FIRM</name>
<dbReference type="GO" id="GO:0046872">
    <property type="term" value="F:metal ion binding"/>
    <property type="evidence" value="ECO:0007669"/>
    <property type="project" value="UniProtKB-KW"/>
</dbReference>
<dbReference type="GO" id="GO:0009245">
    <property type="term" value="P:lipid A biosynthetic process"/>
    <property type="evidence" value="ECO:0007669"/>
    <property type="project" value="TreeGrafter"/>
</dbReference>
<dbReference type="KEGG" id="amic:Ami3637_14945"/>
<proteinExistence type="predicted"/>
<dbReference type="SUPFAM" id="SSF56300">
    <property type="entry name" value="Metallo-dependent phosphatases"/>
    <property type="match status" value="1"/>
</dbReference>
<keyword evidence="1" id="KW-0479">Metal-binding</keyword>
<dbReference type="Pfam" id="PF00149">
    <property type="entry name" value="Metallophos"/>
    <property type="match status" value="1"/>
</dbReference>
<dbReference type="PANTHER" id="PTHR31302">
    <property type="entry name" value="TRANSMEMBRANE PROTEIN WITH METALLOPHOSPHOESTERASE DOMAIN-RELATED"/>
    <property type="match status" value="1"/>
</dbReference>
<evidence type="ECO:0000313" key="4">
    <source>
        <dbReference type="EMBL" id="QHI73502.1"/>
    </source>
</evidence>
<dbReference type="EMBL" id="CP047591">
    <property type="protein sequence ID" value="QHI73502.1"/>
    <property type="molecule type" value="Genomic_DNA"/>
</dbReference>
<evidence type="ECO:0000313" key="5">
    <source>
        <dbReference type="Proteomes" id="UP000463883"/>
    </source>
</evidence>
<dbReference type="InterPro" id="IPR004843">
    <property type="entry name" value="Calcineurin-like_PHP"/>
</dbReference>
<keyword evidence="5" id="KW-1185">Reference proteome</keyword>
<dbReference type="InterPro" id="IPR051158">
    <property type="entry name" value="Metallophosphoesterase_sf"/>
</dbReference>
<dbReference type="AlphaFoldDB" id="A0A6P1MHG8"/>
<dbReference type="PANTHER" id="PTHR31302:SF31">
    <property type="entry name" value="PHOSPHODIESTERASE YAEI"/>
    <property type="match status" value="1"/>
</dbReference>
<reference evidence="4 5" key="1">
    <citation type="submission" date="2020-01" db="EMBL/GenBank/DDBJ databases">
        <title>Genomic analysis of Aminipila sp. CBA3637.</title>
        <authorList>
            <person name="Kim Y.B."/>
            <person name="Roh S.W."/>
        </authorList>
    </citation>
    <scope>NUCLEOTIDE SEQUENCE [LARGE SCALE GENOMIC DNA]</scope>
    <source>
        <strain evidence="4 5">CBA3637</strain>
    </source>
</reference>